<proteinExistence type="predicted"/>
<organism evidence="1 2">
    <name type="scientific">Melia azedarach</name>
    <name type="common">Chinaberry tree</name>
    <dbReference type="NCBI Taxonomy" id="155640"/>
    <lineage>
        <taxon>Eukaryota</taxon>
        <taxon>Viridiplantae</taxon>
        <taxon>Streptophyta</taxon>
        <taxon>Embryophyta</taxon>
        <taxon>Tracheophyta</taxon>
        <taxon>Spermatophyta</taxon>
        <taxon>Magnoliopsida</taxon>
        <taxon>eudicotyledons</taxon>
        <taxon>Gunneridae</taxon>
        <taxon>Pentapetalae</taxon>
        <taxon>rosids</taxon>
        <taxon>malvids</taxon>
        <taxon>Sapindales</taxon>
        <taxon>Meliaceae</taxon>
        <taxon>Melia</taxon>
    </lineage>
</organism>
<sequence length="446" mass="50493">MEVKIISTECIKPSSPTPHHLRNHKLSFFDQYAPHQQIPLVLFYSLNKEENLTPSDINHIVSERLQLLKQSVSETLSRFYIFAGKIKDHCAVDCNDEGIYFAEARVDSLLNDLLSHPDIHLMSKFLPYDGLWRPNAGNHVAGVQVTTFACGGIAVGIFVSHMIADGVAFSWFLKSWAARARKNNEAEVYPKFDASSVFPYENECPREKLLTPVLTSHLKFGKFITRRFVFDASAIAKLKAEATRSSVQNPTRVEVVTALFAKCFMAALKQKPDSDKPFLLTHAVNLRRKAIPQFSEYMGNFVRLSYVVFKDPDEELHDLVRQLKEGIAKVNRDFVSNLQGDEGLLNLIEAVKYEREVCDAAVDKISFSSWFNFGIYDLDFGWGKPDWAGMIGLNDSATFHNVVMLMDTRKGDGIEAWVYLLEEEMAKLLLDKELLAFATVDPNPLK</sequence>
<evidence type="ECO:0000313" key="1">
    <source>
        <dbReference type="EMBL" id="KAJ4719155.1"/>
    </source>
</evidence>
<dbReference type="Proteomes" id="UP001164539">
    <property type="component" value="Chromosome 5"/>
</dbReference>
<comment type="caution">
    <text evidence="1">The sequence shown here is derived from an EMBL/GenBank/DDBJ whole genome shotgun (WGS) entry which is preliminary data.</text>
</comment>
<evidence type="ECO:0000313" key="2">
    <source>
        <dbReference type="Proteomes" id="UP001164539"/>
    </source>
</evidence>
<gene>
    <name evidence="1" type="ORF">OWV82_010770</name>
</gene>
<name>A0ACC1Y604_MELAZ</name>
<keyword evidence="2" id="KW-1185">Reference proteome</keyword>
<accession>A0ACC1Y604</accession>
<protein>
    <submittedName>
        <fullName evidence="1">Vinorine synthase-like</fullName>
    </submittedName>
</protein>
<dbReference type="EMBL" id="CM051398">
    <property type="protein sequence ID" value="KAJ4719155.1"/>
    <property type="molecule type" value="Genomic_DNA"/>
</dbReference>
<reference evidence="1 2" key="1">
    <citation type="journal article" date="2023" name="Science">
        <title>Complex scaffold remodeling in plant triterpene biosynthesis.</title>
        <authorList>
            <person name="De La Pena R."/>
            <person name="Hodgson H."/>
            <person name="Liu J.C."/>
            <person name="Stephenson M.J."/>
            <person name="Martin A.C."/>
            <person name="Owen C."/>
            <person name="Harkess A."/>
            <person name="Leebens-Mack J."/>
            <person name="Jimenez L.E."/>
            <person name="Osbourn A."/>
            <person name="Sattely E.S."/>
        </authorList>
    </citation>
    <scope>NUCLEOTIDE SEQUENCE [LARGE SCALE GENOMIC DNA]</scope>
    <source>
        <strain evidence="2">cv. JPN11</strain>
        <tissue evidence="1">Leaf</tissue>
    </source>
</reference>